<name>A0AAV0H0A7_9ROSI</name>
<dbReference type="Proteomes" id="UP001154282">
    <property type="component" value="Unassembled WGS sequence"/>
</dbReference>
<dbReference type="InterPro" id="IPR010264">
    <property type="entry name" value="Self-incomp_S1"/>
</dbReference>
<gene>
    <name evidence="7" type="ORF">LITE_LOCUS1992</name>
</gene>
<accession>A0AAV0H0A7</accession>
<evidence type="ECO:0000256" key="3">
    <source>
        <dbReference type="ARBA" id="ARBA00022471"/>
    </source>
</evidence>
<dbReference type="EMBL" id="CAMGYJ010000002">
    <property type="protein sequence ID" value="CAI0378735.1"/>
    <property type="molecule type" value="Genomic_DNA"/>
</dbReference>
<dbReference type="PANTHER" id="PTHR31232:SF43">
    <property type="entry name" value="S-PROTEIN HOMOLOG 29-RELATED"/>
    <property type="match status" value="1"/>
</dbReference>
<sequence length="117" mass="13504">MVVNKLDGDRPLKVHCQSHDYDLGLRVVMPHQQLKFAFRNSVFETELFNCSMEWGEGGGVHWFDIYDAPRDFLRCSYCRWLVKQSGPCLSLYDGESCYHWKTSQANAGGNRKVRLGV</sequence>
<keyword evidence="4 6" id="KW-0964">Secreted</keyword>
<comment type="caution">
    <text evidence="7">The sequence shown here is derived from an EMBL/GenBank/DDBJ whole genome shotgun (WGS) entry which is preliminary data.</text>
</comment>
<evidence type="ECO:0000256" key="5">
    <source>
        <dbReference type="ARBA" id="ARBA00022729"/>
    </source>
</evidence>
<evidence type="ECO:0000256" key="6">
    <source>
        <dbReference type="RuleBase" id="RU367044"/>
    </source>
</evidence>
<dbReference type="GO" id="GO:0060320">
    <property type="term" value="P:rejection of self pollen"/>
    <property type="evidence" value="ECO:0007669"/>
    <property type="project" value="UniProtKB-KW"/>
</dbReference>
<reference evidence="7" key="1">
    <citation type="submission" date="2022-08" db="EMBL/GenBank/DDBJ databases">
        <authorList>
            <person name="Gutierrez-Valencia J."/>
        </authorList>
    </citation>
    <scope>NUCLEOTIDE SEQUENCE</scope>
</reference>
<evidence type="ECO:0000256" key="4">
    <source>
        <dbReference type="ARBA" id="ARBA00022525"/>
    </source>
</evidence>
<evidence type="ECO:0000313" key="7">
    <source>
        <dbReference type="EMBL" id="CAI0378735.1"/>
    </source>
</evidence>
<protein>
    <recommendedName>
        <fullName evidence="6">S-protein homolog</fullName>
    </recommendedName>
</protein>
<evidence type="ECO:0000256" key="2">
    <source>
        <dbReference type="ARBA" id="ARBA00005581"/>
    </source>
</evidence>
<comment type="subcellular location">
    <subcellularLocation>
        <location evidence="1 6">Secreted</location>
    </subcellularLocation>
</comment>
<dbReference type="GO" id="GO:0005576">
    <property type="term" value="C:extracellular region"/>
    <property type="evidence" value="ECO:0007669"/>
    <property type="project" value="UniProtKB-SubCell"/>
</dbReference>
<keyword evidence="5" id="KW-0732">Signal</keyword>
<evidence type="ECO:0000313" key="8">
    <source>
        <dbReference type="Proteomes" id="UP001154282"/>
    </source>
</evidence>
<keyword evidence="8" id="KW-1185">Reference proteome</keyword>
<dbReference type="AlphaFoldDB" id="A0AAV0H0A7"/>
<organism evidence="7 8">
    <name type="scientific">Linum tenue</name>
    <dbReference type="NCBI Taxonomy" id="586396"/>
    <lineage>
        <taxon>Eukaryota</taxon>
        <taxon>Viridiplantae</taxon>
        <taxon>Streptophyta</taxon>
        <taxon>Embryophyta</taxon>
        <taxon>Tracheophyta</taxon>
        <taxon>Spermatophyta</taxon>
        <taxon>Magnoliopsida</taxon>
        <taxon>eudicotyledons</taxon>
        <taxon>Gunneridae</taxon>
        <taxon>Pentapetalae</taxon>
        <taxon>rosids</taxon>
        <taxon>fabids</taxon>
        <taxon>Malpighiales</taxon>
        <taxon>Linaceae</taxon>
        <taxon>Linum</taxon>
    </lineage>
</organism>
<evidence type="ECO:0000256" key="1">
    <source>
        <dbReference type="ARBA" id="ARBA00004613"/>
    </source>
</evidence>
<comment type="similarity">
    <text evidence="2 6">Belongs to the plant self-incompatibility (S1) protein family.</text>
</comment>
<proteinExistence type="inferred from homology"/>
<dbReference type="PANTHER" id="PTHR31232">
    <property type="match status" value="1"/>
</dbReference>
<dbReference type="Pfam" id="PF05938">
    <property type="entry name" value="Self-incomp_S1"/>
    <property type="match status" value="1"/>
</dbReference>
<keyword evidence="3 6" id="KW-0713">Self-incompatibility</keyword>